<keyword evidence="8" id="KW-1185">Reference proteome</keyword>
<dbReference type="PIRSF" id="PIRSF038958">
    <property type="entry name" value="PG_synth_SpoVB"/>
    <property type="match status" value="1"/>
</dbReference>
<keyword evidence="2" id="KW-1003">Cell membrane</keyword>
<feature type="transmembrane region" description="Helical" evidence="6">
    <location>
        <begin position="90"/>
        <end position="107"/>
    </location>
</feature>
<evidence type="ECO:0000313" key="8">
    <source>
        <dbReference type="Proteomes" id="UP000644115"/>
    </source>
</evidence>
<dbReference type="InterPro" id="IPR024923">
    <property type="entry name" value="PG_synth_SpoVB"/>
</dbReference>
<feature type="transmembrane region" description="Helical" evidence="6">
    <location>
        <begin position="366"/>
        <end position="387"/>
    </location>
</feature>
<feature type="transmembrane region" description="Helical" evidence="6">
    <location>
        <begin position="336"/>
        <end position="360"/>
    </location>
</feature>
<feature type="transmembrane region" description="Helical" evidence="6">
    <location>
        <begin position="433"/>
        <end position="452"/>
    </location>
</feature>
<gene>
    <name evidence="7" type="ORF">H8876_02840</name>
</gene>
<feature type="transmembrane region" description="Helical" evidence="6">
    <location>
        <begin position="492"/>
        <end position="513"/>
    </location>
</feature>
<proteinExistence type="predicted"/>
<feature type="transmembrane region" description="Helical" evidence="6">
    <location>
        <begin position="49"/>
        <end position="69"/>
    </location>
</feature>
<feature type="transmembrane region" description="Helical" evidence="6">
    <location>
        <begin position="12"/>
        <end position="29"/>
    </location>
</feature>
<feature type="transmembrane region" description="Helical" evidence="6">
    <location>
        <begin position="191"/>
        <end position="216"/>
    </location>
</feature>
<dbReference type="GO" id="GO:0005886">
    <property type="term" value="C:plasma membrane"/>
    <property type="evidence" value="ECO:0007669"/>
    <property type="project" value="UniProtKB-SubCell"/>
</dbReference>
<evidence type="ECO:0000256" key="5">
    <source>
        <dbReference type="ARBA" id="ARBA00023136"/>
    </source>
</evidence>
<dbReference type="CDD" id="cd13124">
    <property type="entry name" value="MATE_SpoVB_like"/>
    <property type="match status" value="1"/>
</dbReference>
<feature type="transmembrane region" description="Helical" evidence="6">
    <location>
        <begin position="160"/>
        <end position="179"/>
    </location>
</feature>
<feature type="transmembrane region" description="Helical" evidence="6">
    <location>
        <begin position="464"/>
        <end position="486"/>
    </location>
</feature>
<name>A0A923NE28_9FIRM</name>
<organism evidence="7 8">
    <name type="scientific">Lentihominibacter faecis</name>
    <dbReference type="NCBI Taxonomy" id="2764712"/>
    <lineage>
        <taxon>Bacteria</taxon>
        <taxon>Bacillati</taxon>
        <taxon>Bacillota</taxon>
        <taxon>Clostridia</taxon>
        <taxon>Peptostreptococcales</taxon>
        <taxon>Anaerovoracaceae</taxon>
        <taxon>Lentihominibacter</taxon>
    </lineage>
</organism>
<feature type="transmembrane region" description="Helical" evidence="6">
    <location>
        <begin position="237"/>
        <end position="262"/>
    </location>
</feature>
<dbReference type="PANTHER" id="PTHR30250">
    <property type="entry name" value="PST FAMILY PREDICTED COLANIC ACID TRANSPORTER"/>
    <property type="match status" value="1"/>
</dbReference>
<keyword evidence="5 6" id="KW-0472">Membrane</keyword>
<keyword evidence="3 6" id="KW-0812">Transmembrane</keyword>
<dbReference type="Pfam" id="PF01943">
    <property type="entry name" value="Polysacc_synt"/>
    <property type="match status" value="1"/>
</dbReference>
<evidence type="ECO:0000256" key="3">
    <source>
        <dbReference type="ARBA" id="ARBA00022692"/>
    </source>
</evidence>
<feature type="transmembrane region" description="Helical" evidence="6">
    <location>
        <begin position="119"/>
        <end position="139"/>
    </location>
</feature>
<dbReference type="RefSeq" id="WP_249286430.1">
    <property type="nucleotide sequence ID" value="NZ_JACRWC010000040.1"/>
</dbReference>
<comment type="subcellular location">
    <subcellularLocation>
        <location evidence="1">Cell membrane</location>
        <topology evidence="1">Multi-pass membrane protein</topology>
    </subcellularLocation>
</comment>
<dbReference type="Proteomes" id="UP000644115">
    <property type="component" value="Unassembled WGS sequence"/>
</dbReference>
<evidence type="ECO:0000256" key="6">
    <source>
        <dbReference type="SAM" id="Phobius"/>
    </source>
</evidence>
<evidence type="ECO:0000256" key="1">
    <source>
        <dbReference type="ARBA" id="ARBA00004651"/>
    </source>
</evidence>
<dbReference type="AlphaFoldDB" id="A0A923NE28"/>
<dbReference type="PANTHER" id="PTHR30250:SF21">
    <property type="entry name" value="LIPID II FLIPPASE MURJ"/>
    <property type="match status" value="1"/>
</dbReference>
<comment type="caution">
    <text evidence="7">The sequence shown here is derived from an EMBL/GenBank/DDBJ whole genome shotgun (WGS) entry which is preliminary data.</text>
</comment>
<dbReference type="InterPro" id="IPR002797">
    <property type="entry name" value="Polysacc_synth"/>
</dbReference>
<feature type="transmembrane region" description="Helical" evidence="6">
    <location>
        <begin position="291"/>
        <end position="315"/>
    </location>
</feature>
<dbReference type="EMBL" id="JACRWC010000040">
    <property type="protein sequence ID" value="MBC5998937.1"/>
    <property type="molecule type" value="Genomic_DNA"/>
</dbReference>
<feature type="transmembrane region" description="Helical" evidence="6">
    <location>
        <begin position="407"/>
        <end position="427"/>
    </location>
</feature>
<evidence type="ECO:0000256" key="4">
    <source>
        <dbReference type="ARBA" id="ARBA00022989"/>
    </source>
</evidence>
<reference evidence="7" key="1">
    <citation type="submission" date="2020-08" db="EMBL/GenBank/DDBJ databases">
        <authorList>
            <person name="Liu C."/>
            <person name="Sun Q."/>
        </authorList>
    </citation>
    <scope>NUCLEOTIDE SEQUENCE</scope>
    <source>
        <strain evidence="7">BX16</strain>
    </source>
</reference>
<evidence type="ECO:0000256" key="2">
    <source>
        <dbReference type="ARBA" id="ARBA00022475"/>
    </source>
</evidence>
<accession>A0A923NE28</accession>
<evidence type="ECO:0000313" key="7">
    <source>
        <dbReference type="EMBL" id="MBC5998937.1"/>
    </source>
</evidence>
<dbReference type="InterPro" id="IPR050833">
    <property type="entry name" value="Poly_Biosynth_Transport"/>
</dbReference>
<protein>
    <submittedName>
        <fullName evidence="7">Polysaccharide biosynthesis protein</fullName>
    </submittedName>
</protein>
<sequence length="542" mass="58342">MTKTSLVKGTAVLAAAGLFVKFLGAFFRIPLANMIGAAGMASYAPAYSLYNFLLVFSTAGIPVAVSKMVSERQADGRCREAAQVFHLSRMLMFMTGITGFGIVFLYAEEIAGLFHVPGASLSMRAMAPALFLVPLVASYRGYFQGMNNMIPTAVSQITEQIFRVAAGLTMAMFLKDNVWIFDGFTWQQRGAAGGCFGAAAGGLGGLLAILIMYLMVRRQLKERIRQDRIRRRSSSLLLLKRILIIALPVTLGAAIMPIVGLIDAGVVAFRLQASGWEKEVAEDLYGQLTGFAAPLIGFPQILIQSVVVSLVPLVAAAKQKKDVFLLRETLQTGYRIAMILGMPCAIGLIALAKPILLLLYPTQKASAIHAAPCLQLLGLGFLALAIVQVSTGALQGMGKQLIPVRNLFLGVVVKFALTWSLTAIPAVNIKGAALGNAAAYTIAAVMDVRALRRTTGTRVNMIQTFWKPALCSVIMGLSAAFCYGILYGWTGYNSIACLGAVTAAVFIYGILILRTGTIQKEEMRRIPAGRKFVSFCEKIKLW</sequence>
<keyword evidence="4 6" id="KW-1133">Transmembrane helix</keyword>